<name>A0A7J6MRZ8_PERCH</name>
<accession>A0A7J6MRZ8</accession>
<feature type="region of interest" description="Disordered" evidence="1">
    <location>
        <begin position="24"/>
        <end position="49"/>
    </location>
</feature>
<gene>
    <name evidence="2" type="ORF">FOL47_009298</name>
</gene>
<feature type="compositionally biased region" description="Low complexity" evidence="1">
    <location>
        <begin position="24"/>
        <end position="33"/>
    </location>
</feature>
<dbReference type="InterPro" id="IPR052658">
    <property type="entry name" value="TPR-containing"/>
</dbReference>
<dbReference type="PANTHER" id="PTHR15544">
    <property type="entry name" value="OSMOSIS RESPONSIVE FACTOR"/>
    <property type="match status" value="1"/>
</dbReference>
<organism evidence="2 3">
    <name type="scientific">Perkinsus chesapeaki</name>
    <name type="common">Clam parasite</name>
    <name type="synonym">Perkinsus andrewsi</name>
    <dbReference type="NCBI Taxonomy" id="330153"/>
    <lineage>
        <taxon>Eukaryota</taxon>
        <taxon>Sar</taxon>
        <taxon>Alveolata</taxon>
        <taxon>Perkinsozoa</taxon>
        <taxon>Perkinsea</taxon>
        <taxon>Perkinsida</taxon>
        <taxon>Perkinsidae</taxon>
        <taxon>Perkinsus</taxon>
    </lineage>
</organism>
<dbReference type="EMBL" id="JAAPAO010000064">
    <property type="protein sequence ID" value="KAF4674389.1"/>
    <property type="molecule type" value="Genomic_DNA"/>
</dbReference>
<proteinExistence type="predicted"/>
<dbReference type="PANTHER" id="PTHR15544:SF0">
    <property type="entry name" value="TETRATRICOPEPTIDE REPEAT PROTEIN 33"/>
    <property type="match status" value="1"/>
</dbReference>
<evidence type="ECO:0000256" key="1">
    <source>
        <dbReference type="SAM" id="MobiDB-lite"/>
    </source>
</evidence>
<dbReference type="Gene3D" id="1.25.40.10">
    <property type="entry name" value="Tetratricopeptide repeat domain"/>
    <property type="match status" value="1"/>
</dbReference>
<dbReference type="AlphaFoldDB" id="A0A7J6MRZ8"/>
<feature type="region of interest" description="Disordered" evidence="1">
    <location>
        <begin position="204"/>
        <end position="230"/>
    </location>
</feature>
<sequence>MAFNLSLKESSSAKRARVTAAASKASKPAFSVADAPSEPSDTPTEPAAPELDLDSLAELRDDGCTLADAGEFREAISSWSRIVRAGKAGADVHNWIAQAYMELDEDWRAVHHAEIAYTGDRGYALTYARALFNYGELEKCKDIIDDNVDTATQEDKKDMISLLADVGRLSSLVEKDMAEHHRGVVVNGRTVTMPFWETAQRVDYDEEGRPHVKAPEEAGKRTSDDTHDVD</sequence>
<comment type="caution">
    <text evidence="2">The sequence shown here is derived from an EMBL/GenBank/DDBJ whole genome shotgun (WGS) entry which is preliminary data.</text>
</comment>
<evidence type="ECO:0000313" key="2">
    <source>
        <dbReference type="EMBL" id="KAF4674389.1"/>
    </source>
</evidence>
<protein>
    <submittedName>
        <fullName evidence="2">Uncharacterized protein</fullName>
    </submittedName>
</protein>
<evidence type="ECO:0000313" key="3">
    <source>
        <dbReference type="Proteomes" id="UP000591131"/>
    </source>
</evidence>
<dbReference type="SUPFAM" id="SSF48452">
    <property type="entry name" value="TPR-like"/>
    <property type="match status" value="1"/>
</dbReference>
<dbReference type="Proteomes" id="UP000591131">
    <property type="component" value="Unassembled WGS sequence"/>
</dbReference>
<dbReference type="InterPro" id="IPR011990">
    <property type="entry name" value="TPR-like_helical_dom_sf"/>
</dbReference>
<keyword evidence="3" id="KW-1185">Reference proteome</keyword>
<reference evidence="2 3" key="1">
    <citation type="submission" date="2020-04" db="EMBL/GenBank/DDBJ databases">
        <title>Perkinsus chesapeaki whole genome sequence.</title>
        <authorList>
            <person name="Bogema D.R."/>
        </authorList>
    </citation>
    <scope>NUCLEOTIDE SEQUENCE [LARGE SCALE GENOMIC DNA]</scope>
    <source>
        <strain evidence="2">ATCC PRA-425</strain>
    </source>
</reference>
<dbReference type="OrthoDB" id="429019at2759"/>